<gene>
    <name evidence="2" type="ORF">LSINAPIS_LOCUS14355</name>
</gene>
<dbReference type="InterPro" id="IPR016035">
    <property type="entry name" value="Acyl_Trfase/lysoPLipase"/>
</dbReference>
<evidence type="ECO:0000259" key="1">
    <source>
        <dbReference type="SMART" id="SM00827"/>
    </source>
</evidence>
<reference evidence="2 3" key="1">
    <citation type="submission" date="2017-07" db="EMBL/GenBank/DDBJ databases">
        <authorList>
            <person name="Talla V."/>
            <person name="Backstrom N."/>
        </authorList>
    </citation>
    <scope>NUCLEOTIDE SEQUENCE [LARGE SCALE GENOMIC DNA]</scope>
</reference>
<dbReference type="UniPathway" id="UPA00094"/>
<dbReference type="Proteomes" id="UP000324832">
    <property type="component" value="Unassembled WGS sequence"/>
</dbReference>
<dbReference type="InterPro" id="IPR052760">
    <property type="entry name" value="Mitochondrial_malonyltrans"/>
</dbReference>
<dbReference type="PANTHER" id="PTHR47170">
    <property type="entry name" value="MALONYL-COA ACP TRANSACYLASE, ACP-BINDING"/>
    <property type="match status" value="1"/>
</dbReference>
<dbReference type="AlphaFoldDB" id="A0A5E4R1V3"/>
<dbReference type="PANTHER" id="PTHR47170:SF2">
    <property type="entry name" value="MALONYL-COA:ACP TRANSACYLASE (MAT) DOMAIN-CONTAINING PROTEIN"/>
    <property type="match status" value="1"/>
</dbReference>
<name>A0A5E4R1V3_9NEOP</name>
<dbReference type="InterPro" id="IPR014043">
    <property type="entry name" value="Acyl_transferase_dom"/>
</dbReference>
<organism evidence="2 3">
    <name type="scientific">Leptidea sinapis</name>
    <dbReference type="NCBI Taxonomy" id="189913"/>
    <lineage>
        <taxon>Eukaryota</taxon>
        <taxon>Metazoa</taxon>
        <taxon>Ecdysozoa</taxon>
        <taxon>Arthropoda</taxon>
        <taxon>Hexapoda</taxon>
        <taxon>Insecta</taxon>
        <taxon>Pterygota</taxon>
        <taxon>Neoptera</taxon>
        <taxon>Endopterygota</taxon>
        <taxon>Lepidoptera</taxon>
        <taxon>Glossata</taxon>
        <taxon>Ditrysia</taxon>
        <taxon>Papilionoidea</taxon>
        <taxon>Pieridae</taxon>
        <taxon>Dismorphiinae</taxon>
        <taxon>Leptidea</taxon>
    </lineage>
</organism>
<dbReference type="Gene3D" id="3.40.366.10">
    <property type="entry name" value="Malonyl-Coenzyme A Acyl Carrier Protein, domain 2"/>
    <property type="match status" value="1"/>
</dbReference>
<evidence type="ECO:0000313" key="3">
    <source>
        <dbReference type="Proteomes" id="UP000324832"/>
    </source>
</evidence>
<dbReference type="SUPFAM" id="SSF52151">
    <property type="entry name" value="FabD/lysophospholipase-like"/>
    <property type="match status" value="1"/>
</dbReference>
<dbReference type="GO" id="GO:0006633">
    <property type="term" value="P:fatty acid biosynthetic process"/>
    <property type="evidence" value="ECO:0007669"/>
    <property type="project" value="UniProtKB-UniPathway"/>
</dbReference>
<keyword evidence="3" id="KW-1185">Reference proteome</keyword>
<sequence>MFAEETAVLVTSLGALELARERRRGAVERVRAAAGFSLGEITALVYAGALSLERALRLTELRGAAMRAAAAERAGGMLTVWLAPDAQLARLLAAAREAARAPDLPDPVLVVASYLYPGCKVLAGDDRALRWVEREGRALGVRRAARLAVGGAFHSPLMARAEDAVRHAVRALPLAPPRVPLVSCVDAAPVRDAAAARRRLARLTAAPVRWEQALHRLYARPRAAPQPFTVALGPGAALRATLRQVNARAWDASVLVDV</sequence>
<dbReference type="SMART" id="SM00827">
    <property type="entry name" value="PKS_AT"/>
    <property type="match status" value="1"/>
</dbReference>
<accession>A0A5E4R1V3</accession>
<dbReference type="InterPro" id="IPR001227">
    <property type="entry name" value="Ac_transferase_dom_sf"/>
</dbReference>
<dbReference type="Pfam" id="PF00698">
    <property type="entry name" value="Acyl_transf_1"/>
    <property type="match status" value="1"/>
</dbReference>
<evidence type="ECO:0000313" key="2">
    <source>
        <dbReference type="EMBL" id="VVD04647.1"/>
    </source>
</evidence>
<dbReference type="Gene3D" id="3.30.70.250">
    <property type="entry name" value="Malonyl-CoA ACP transacylase, ACP-binding"/>
    <property type="match status" value="1"/>
</dbReference>
<dbReference type="GO" id="GO:0016740">
    <property type="term" value="F:transferase activity"/>
    <property type="evidence" value="ECO:0007669"/>
    <property type="project" value="InterPro"/>
</dbReference>
<dbReference type="SUPFAM" id="SSF55048">
    <property type="entry name" value="Probable ACP-binding domain of malonyl-CoA ACP transacylase"/>
    <property type="match status" value="1"/>
</dbReference>
<dbReference type="EMBL" id="FZQP02006876">
    <property type="protein sequence ID" value="VVD04647.1"/>
    <property type="molecule type" value="Genomic_DNA"/>
</dbReference>
<proteinExistence type="predicted"/>
<protein>
    <recommendedName>
        <fullName evidence="1">Malonyl-CoA:ACP transacylase (MAT) domain-containing protein</fullName>
    </recommendedName>
</protein>
<feature type="domain" description="Malonyl-CoA:ACP transacylase (MAT)" evidence="1">
    <location>
        <begin position="1"/>
        <end position="257"/>
    </location>
</feature>
<dbReference type="InterPro" id="IPR016036">
    <property type="entry name" value="Malonyl_transacylase_ACP-bd"/>
</dbReference>